<keyword evidence="15" id="KW-0393">Immunoglobulin domain</keyword>
<dbReference type="Pfam" id="PF07679">
    <property type="entry name" value="I-set"/>
    <property type="match status" value="1"/>
</dbReference>
<feature type="disulfide bond" evidence="16">
    <location>
        <begin position="3474"/>
        <end position="3483"/>
    </location>
</feature>
<dbReference type="InterPro" id="IPR013098">
    <property type="entry name" value="Ig_I-set"/>
</dbReference>
<dbReference type="Gene3D" id="2.10.25.10">
    <property type="entry name" value="Laminin"/>
    <property type="match status" value="5"/>
</dbReference>
<feature type="domain" description="Laminin G" evidence="21">
    <location>
        <begin position="3754"/>
        <end position="3936"/>
    </location>
</feature>
<feature type="disulfide bond" evidence="18">
    <location>
        <begin position="507"/>
        <end position="525"/>
    </location>
</feature>
<dbReference type="GO" id="GO:0005886">
    <property type="term" value="C:plasma membrane"/>
    <property type="evidence" value="ECO:0007669"/>
    <property type="project" value="TreeGrafter"/>
</dbReference>
<feature type="disulfide bond" evidence="18">
    <location>
        <begin position="69"/>
        <end position="87"/>
    </location>
</feature>
<evidence type="ECO:0000256" key="20">
    <source>
        <dbReference type="SAM" id="MobiDB-lite"/>
    </source>
</evidence>
<keyword evidence="4" id="KW-0272">Extracellular matrix</keyword>
<dbReference type="Pfam" id="PF00052">
    <property type="entry name" value="Laminin_B"/>
    <property type="match status" value="3"/>
</dbReference>
<dbReference type="PROSITE" id="PS50026">
    <property type="entry name" value="EGF_3"/>
    <property type="match status" value="7"/>
</dbReference>
<feature type="disulfide bond" evidence="18">
    <location>
        <begin position="695"/>
        <end position="713"/>
    </location>
</feature>
<dbReference type="Gene3D" id="4.10.400.10">
    <property type="entry name" value="Low-density Lipoprotein Receptor"/>
    <property type="match status" value="19"/>
</dbReference>
<feature type="disulfide bond" evidence="18">
    <location>
        <begin position="338"/>
        <end position="350"/>
    </location>
</feature>
<feature type="disulfide bond" evidence="18">
    <location>
        <begin position="3035"/>
        <end position="3050"/>
    </location>
</feature>
<feature type="disulfide bond" evidence="18">
    <location>
        <begin position="619"/>
        <end position="637"/>
    </location>
</feature>
<protein>
    <recommendedName>
        <fullName evidence="27">Basement membrane-specific heparan sulfate proteoglycan core protein</fullName>
    </recommendedName>
</protein>
<feature type="disulfide bond" evidence="18">
    <location>
        <begin position="544"/>
        <end position="562"/>
    </location>
</feature>
<feature type="disulfide bond" evidence="16">
    <location>
        <begin position="1950"/>
        <end position="1967"/>
    </location>
</feature>
<feature type="region of interest" description="Disordered" evidence="20">
    <location>
        <begin position="2234"/>
        <end position="2312"/>
    </location>
</feature>
<keyword evidence="6" id="KW-0732">Signal</keyword>
<feature type="domain" description="Ig-like" evidence="24">
    <location>
        <begin position="2212"/>
        <end position="2286"/>
    </location>
</feature>
<comment type="caution">
    <text evidence="16">Lacks conserved residue(s) required for the propagation of feature annotation.</text>
</comment>
<dbReference type="SMART" id="SM00180">
    <property type="entry name" value="EGF_Lam"/>
    <property type="match status" value="4"/>
</dbReference>
<feature type="disulfide bond" evidence="18">
    <location>
        <begin position="592"/>
        <end position="607"/>
    </location>
</feature>
<dbReference type="GO" id="GO:0043235">
    <property type="term" value="C:receptor complex"/>
    <property type="evidence" value="ECO:0007669"/>
    <property type="project" value="TreeGrafter"/>
</dbReference>
<dbReference type="CDD" id="cd00112">
    <property type="entry name" value="LDLa"/>
    <property type="match status" value="18"/>
</dbReference>
<feature type="domain" description="Laminin G" evidence="21">
    <location>
        <begin position="3489"/>
        <end position="3664"/>
    </location>
</feature>
<evidence type="ECO:0000256" key="12">
    <source>
        <dbReference type="ARBA" id="ARBA00023170"/>
    </source>
</evidence>
<dbReference type="InterPro" id="IPR013320">
    <property type="entry name" value="ConA-like_dom_sf"/>
</dbReference>
<dbReference type="InterPro" id="IPR002049">
    <property type="entry name" value="LE_dom"/>
</dbReference>
<feature type="disulfide bond" evidence="18">
    <location>
        <begin position="375"/>
        <end position="387"/>
    </location>
</feature>
<feature type="disulfide bond" evidence="18">
    <location>
        <begin position="394"/>
        <end position="409"/>
    </location>
</feature>
<keyword evidence="3" id="KW-0964">Secreted</keyword>
<feature type="disulfide bond" evidence="16">
    <location>
        <begin position="1969"/>
        <end position="1978"/>
    </location>
</feature>
<feature type="disulfide bond" evidence="18">
    <location>
        <begin position="296"/>
        <end position="308"/>
    </location>
</feature>
<feature type="domain" description="Ig-like" evidence="24">
    <location>
        <begin position="3057"/>
        <end position="3141"/>
    </location>
</feature>
<evidence type="ECO:0000256" key="5">
    <source>
        <dbReference type="ARBA" id="ARBA00022692"/>
    </source>
</evidence>
<feature type="disulfide bond" evidence="18">
    <location>
        <begin position="966"/>
        <end position="981"/>
    </location>
</feature>
<feature type="disulfide bond" evidence="18">
    <location>
        <begin position="537"/>
        <end position="549"/>
    </location>
</feature>
<keyword evidence="5" id="KW-0812">Transmembrane</keyword>
<evidence type="ECO:0000259" key="23">
    <source>
        <dbReference type="PROSITE" id="PS50027"/>
    </source>
</evidence>
<feature type="domain" description="Laminin IV type A" evidence="25">
    <location>
        <begin position="1492"/>
        <end position="1673"/>
    </location>
</feature>
<dbReference type="SMART" id="SM00281">
    <property type="entry name" value="LamB"/>
    <property type="match status" value="3"/>
</dbReference>
<feature type="disulfide bond" evidence="18">
    <location>
        <begin position="883"/>
        <end position="898"/>
    </location>
</feature>
<dbReference type="PRINTS" id="PR00261">
    <property type="entry name" value="LDLRECEPTOR"/>
</dbReference>
<dbReference type="GO" id="GO:0030154">
    <property type="term" value="P:cell differentiation"/>
    <property type="evidence" value="ECO:0007669"/>
    <property type="project" value="UniProtKB-ARBA"/>
</dbReference>
<evidence type="ECO:0000256" key="19">
    <source>
        <dbReference type="PROSITE-ProRule" id="PRU00460"/>
    </source>
</evidence>
<evidence type="ECO:0000256" key="13">
    <source>
        <dbReference type="ARBA" id="ARBA00023180"/>
    </source>
</evidence>
<feature type="disulfide bond" evidence="18">
    <location>
        <begin position="3023"/>
        <end position="3041"/>
    </location>
</feature>
<dbReference type="InterPro" id="IPR009030">
    <property type="entry name" value="Growth_fac_rcpt_cys_sf"/>
</dbReference>
<dbReference type="PROSITE" id="PS01186">
    <property type="entry name" value="EGF_2"/>
    <property type="match status" value="3"/>
</dbReference>
<feature type="disulfide bond" evidence="18">
    <location>
        <begin position="688"/>
        <end position="700"/>
    </location>
</feature>
<evidence type="ECO:0000256" key="11">
    <source>
        <dbReference type="ARBA" id="ARBA00023157"/>
    </source>
</evidence>
<feature type="disulfide bond" evidence="16">
    <location>
        <begin position="1386"/>
        <end position="1395"/>
    </location>
</feature>
<feature type="disulfide bond" evidence="16">
    <location>
        <begin position="3437"/>
        <end position="3446"/>
    </location>
</feature>
<feature type="disulfide bond" evidence="18">
    <location>
        <begin position="658"/>
        <end position="676"/>
    </location>
</feature>
<evidence type="ECO:0000259" key="24">
    <source>
        <dbReference type="PROSITE" id="PS50835"/>
    </source>
</evidence>
<feature type="disulfide bond" evidence="18">
    <location>
        <begin position="903"/>
        <end position="915"/>
    </location>
</feature>
<dbReference type="PANTHER" id="PTHR22722:SF14">
    <property type="entry name" value="MEGALIN, ISOFORM A"/>
    <property type="match status" value="1"/>
</dbReference>
<name>A0A7R9FK63_9NEOP</name>
<evidence type="ECO:0000256" key="6">
    <source>
        <dbReference type="ARBA" id="ARBA00022729"/>
    </source>
</evidence>
<evidence type="ECO:0000259" key="22">
    <source>
        <dbReference type="PROSITE" id="PS50026"/>
    </source>
</evidence>
<evidence type="ECO:0000256" key="9">
    <source>
        <dbReference type="ARBA" id="ARBA00022989"/>
    </source>
</evidence>
<feature type="domain" description="EGF-like" evidence="22">
    <location>
        <begin position="1360"/>
        <end position="1396"/>
    </location>
</feature>
<dbReference type="SUPFAM" id="SSF57184">
    <property type="entry name" value="Growth factor receptor domain"/>
    <property type="match status" value="2"/>
</dbReference>
<dbReference type="InterPro" id="IPR003599">
    <property type="entry name" value="Ig_sub"/>
</dbReference>
<feature type="domain" description="EGF-like" evidence="22">
    <location>
        <begin position="3677"/>
        <end position="3709"/>
    </location>
</feature>
<keyword evidence="10" id="KW-0472">Membrane</keyword>
<feature type="compositionally biased region" description="Gly residues" evidence="20">
    <location>
        <begin position="2670"/>
        <end position="2686"/>
    </location>
</feature>
<feature type="domain" description="Ig-like" evidence="24">
    <location>
        <begin position="3146"/>
        <end position="3227"/>
    </location>
</feature>
<feature type="disulfide bond" evidence="18">
    <location>
        <begin position="519"/>
        <end position="534"/>
    </location>
</feature>
<feature type="domain" description="EGF-like" evidence="22">
    <location>
        <begin position="1941"/>
        <end position="1979"/>
    </location>
</feature>
<feature type="domain" description="EGF-like" evidence="22">
    <location>
        <begin position="3411"/>
        <end position="3447"/>
    </location>
</feature>
<dbReference type="InterPro" id="IPR023415">
    <property type="entry name" value="LDLR_class-A_CS"/>
</dbReference>
<dbReference type="InterPro" id="IPR036055">
    <property type="entry name" value="LDL_receptor-like_sf"/>
</dbReference>
<dbReference type="InterPro" id="IPR003598">
    <property type="entry name" value="Ig_sub2"/>
</dbReference>
<dbReference type="Pfam" id="PF00053">
    <property type="entry name" value="EGF_laminin"/>
    <property type="match status" value="3"/>
</dbReference>
<dbReference type="FunFam" id="2.10.25.10:FF:000033">
    <property type="entry name" value="Laminin subunit alpha 2"/>
    <property type="match status" value="1"/>
</dbReference>
<keyword evidence="9" id="KW-1133">Transmembrane helix</keyword>
<evidence type="ECO:0000256" key="10">
    <source>
        <dbReference type="ARBA" id="ARBA00023136"/>
    </source>
</evidence>
<feature type="disulfide bond" evidence="18">
    <location>
        <begin position="500"/>
        <end position="512"/>
    </location>
</feature>
<feature type="compositionally biased region" description="Gly residues" evidence="20">
    <location>
        <begin position="2086"/>
        <end position="2095"/>
    </location>
</feature>
<feature type="compositionally biased region" description="Polar residues" evidence="20">
    <location>
        <begin position="2274"/>
        <end position="2284"/>
    </location>
</feature>
<evidence type="ECO:0000256" key="15">
    <source>
        <dbReference type="ARBA" id="ARBA00023319"/>
    </source>
</evidence>
<feature type="disulfide bond" evidence="18">
    <location>
        <begin position="580"/>
        <end position="598"/>
    </location>
</feature>
<keyword evidence="14 19" id="KW-0424">Laminin EGF-like domain</keyword>
<accession>A0A7R9FK63</accession>
<feature type="disulfide bond" evidence="18">
    <location>
        <begin position="573"/>
        <end position="585"/>
    </location>
</feature>
<evidence type="ECO:0000259" key="25">
    <source>
        <dbReference type="PROSITE" id="PS51115"/>
    </source>
</evidence>
<feature type="disulfide bond" evidence="16">
    <location>
        <begin position="1437"/>
        <end position="1446"/>
    </location>
</feature>
<dbReference type="Pfam" id="PF00008">
    <property type="entry name" value="EGF"/>
    <property type="match status" value="1"/>
</dbReference>
<feature type="domain" description="EGF-like" evidence="22">
    <location>
        <begin position="1409"/>
        <end position="1447"/>
    </location>
</feature>
<evidence type="ECO:0000256" key="16">
    <source>
        <dbReference type="PROSITE-ProRule" id="PRU00076"/>
    </source>
</evidence>
<evidence type="ECO:0000256" key="17">
    <source>
        <dbReference type="PROSITE-ProRule" id="PRU00122"/>
    </source>
</evidence>
<feature type="disulfide bond" evidence="18">
    <location>
        <begin position="556"/>
        <end position="571"/>
    </location>
</feature>
<feature type="compositionally biased region" description="Basic and acidic residues" evidence="20">
    <location>
        <begin position="2262"/>
        <end position="2271"/>
    </location>
</feature>
<dbReference type="InterPro" id="IPR013106">
    <property type="entry name" value="Ig_V-set"/>
</dbReference>
<evidence type="ECO:0000256" key="14">
    <source>
        <dbReference type="ARBA" id="ARBA00023292"/>
    </source>
</evidence>
<dbReference type="PROSITE" id="PS00022">
    <property type="entry name" value="EGF_1"/>
    <property type="match status" value="7"/>
</dbReference>
<dbReference type="CDD" id="cd00110">
    <property type="entry name" value="LamG"/>
    <property type="match status" value="3"/>
</dbReference>
<feature type="domain" description="Ig-like" evidence="24">
    <location>
        <begin position="2297"/>
        <end position="2384"/>
    </location>
</feature>
<feature type="disulfide bond" evidence="16">
    <location>
        <begin position="3453"/>
        <end position="3463"/>
    </location>
</feature>
<feature type="disulfide bond" evidence="18">
    <location>
        <begin position="416"/>
        <end position="428"/>
    </location>
</feature>
<dbReference type="SMART" id="SM00192">
    <property type="entry name" value="LDLa"/>
    <property type="match status" value="19"/>
</dbReference>
<evidence type="ECO:0000259" key="21">
    <source>
        <dbReference type="PROSITE" id="PS50025"/>
    </source>
</evidence>
<dbReference type="SUPFAM" id="SSF48726">
    <property type="entry name" value="Immunoglobulin"/>
    <property type="match status" value="13"/>
</dbReference>
<dbReference type="InterPro" id="IPR000152">
    <property type="entry name" value="EGF-type_Asp/Asn_hydroxyl_site"/>
</dbReference>
<dbReference type="PROSITE" id="PS01248">
    <property type="entry name" value="EGF_LAM_1"/>
    <property type="match status" value="3"/>
</dbReference>
<dbReference type="SMART" id="SM00409">
    <property type="entry name" value="IG"/>
    <property type="match status" value="13"/>
</dbReference>
<dbReference type="FunFam" id="4.10.400.10:FF:000034">
    <property type="entry name" value="Low-density lipoprotein receptor-related protein 2"/>
    <property type="match status" value="1"/>
</dbReference>
<dbReference type="FunFam" id="4.10.400.10:FF:000062">
    <property type="entry name" value="Terribly reduced optic lobes, isoform AI"/>
    <property type="match status" value="1"/>
</dbReference>
<dbReference type="FunFam" id="2.60.40.10:FF:000032">
    <property type="entry name" value="palladin isoform X1"/>
    <property type="match status" value="2"/>
</dbReference>
<feature type="domain" description="Ig-like" evidence="24">
    <location>
        <begin position="756"/>
        <end position="849"/>
    </location>
</feature>
<comment type="subcellular location">
    <subcellularLocation>
        <location evidence="1">Membrane</location>
        <topology evidence="1">Single-pass membrane protein</topology>
    </subcellularLocation>
    <subcellularLocation>
        <location evidence="2">Secreted</location>
        <location evidence="2">Extracellular space</location>
        <location evidence="2">Extracellular matrix</location>
        <location evidence="2">Basement membrane</location>
    </subcellularLocation>
</comment>
<dbReference type="Gene3D" id="2.60.40.10">
    <property type="entry name" value="Immunoglobulins"/>
    <property type="match status" value="13"/>
</dbReference>
<feature type="disulfide bond" evidence="19">
    <location>
        <begin position="1726"/>
        <end position="1735"/>
    </location>
</feature>
<evidence type="ECO:0000256" key="3">
    <source>
        <dbReference type="ARBA" id="ARBA00022525"/>
    </source>
</evidence>
<feature type="disulfide bond" evidence="18">
    <location>
        <begin position="707"/>
        <end position="722"/>
    </location>
</feature>
<feature type="disulfide bond" evidence="18">
    <location>
        <begin position="62"/>
        <end position="74"/>
    </location>
</feature>
<dbReference type="CDD" id="cd00054">
    <property type="entry name" value="EGF_CA"/>
    <property type="match status" value="2"/>
</dbReference>
<dbReference type="FunFam" id="4.10.400.10:FF:000044">
    <property type="entry name" value="Basement membrane-specific heparan sulfate proteoglycan core protein"/>
    <property type="match status" value="1"/>
</dbReference>
<dbReference type="InterPro" id="IPR000034">
    <property type="entry name" value="Laminin_IV"/>
</dbReference>
<dbReference type="FunFam" id="2.10.25.10:FF:000106">
    <property type="entry name" value="Heparan sulfate proteoglycan 2"/>
    <property type="match status" value="1"/>
</dbReference>
<feature type="region of interest" description="Disordered" evidence="20">
    <location>
        <begin position="2667"/>
        <end position="2743"/>
    </location>
</feature>
<feature type="compositionally biased region" description="Acidic residues" evidence="20">
    <location>
        <begin position="2695"/>
        <end position="2704"/>
    </location>
</feature>
<feature type="domain" description="Ig-like" evidence="24">
    <location>
        <begin position="2113"/>
        <end position="2203"/>
    </location>
</feature>
<feature type="disulfide bond" evidence="16">
    <location>
        <begin position="3699"/>
        <end position="3708"/>
    </location>
</feature>
<dbReference type="SMART" id="SM00282">
    <property type="entry name" value="LamG"/>
    <property type="match status" value="3"/>
</dbReference>
<feature type="disulfide bond" evidence="18">
    <location>
        <begin position="42"/>
        <end position="57"/>
    </location>
</feature>
<evidence type="ECO:0000256" key="8">
    <source>
        <dbReference type="ARBA" id="ARBA00022869"/>
    </source>
</evidence>
<feature type="disulfide bond" evidence="18">
    <location>
        <begin position="435"/>
        <end position="450"/>
    </location>
</feature>
<feature type="disulfide bond" evidence="18">
    <location>
        <begin position="345"/>
        <end position="363"/>
    </location>
</feature>
<feature type="disulfide bond" evidence="17">
    <location>
        <begin position="3909"/>
        <end position="3936"/>
    </location>
</feature>
<dbReference type="InterPro" id="IPR013783">
    <property type="entry name" value="Ig-like_fold"/>
</dbReference>
<feature type="disulfide bond" evidence="18">
    <location>
        <begin position="382"/>
        <end position="400"/>
    </location>
</feature>
<keyword evidence="16" id="KW-0245">EGF-like domain</keyword>
<feature type="domain" description="Ig-like" evidence="24">
    <location>
        <begin position="2832"/>
        <end position="2916"/>
    </location>
</feature>
<sequence>MEWARFAYETGPFHSISERPSCGSDEFRCNDGGRCIEDFRRCDYIMDCTSGEDEANCPNITCQSNEWQCDSGICIDSRLRCNNRQDCPNDSSDERNCQCKDHQFRCRDGTCIDASLKCNNVTDCPNDNFDELYCRKLKKNSPEINIRALHVPQINLNVPTGIVFPGAGNVTVTTIVKMAVTNLTAVCIHSNTRGGRWQDKKTKKGGEQRSGWEKRVTLGTIERANNVQFNEPETTQVNIEFMFIVGVPMFTSGMWIPASHQSMSRSFRESVSWRRRTSRARTVSCENHENNITDTCASNEFQCRDRTCINSALRCDRTYDCPDGSDEAEDICGRAPACAADQFRCNDGLCLNINQRCNNINECLAGEDERGCSNCTLSQFRCRDGRCVDLSRKCDGNQDCGDASDEDDCGEIVAPCPGSDFTCLDGSCVPMSRRCDGTIDCPNGADEAECEDIKTQCKPGEFRCRDGVCISDTYVCDNVSDCGDLSDEQDCPVKKNATTCRPDEITCGDGKCVDQSRKCDRIFDCIDGLDERDCGICSPSEFRCEDGTCISEDKRCDSFRDCRDGSDELDCACQSDEFKCGDGPCISESYRCDGIKDCTDGSDEVGCPAKTCSPNEFTCSDGSCIDSRRYCDGRQDCRDGSDEQCGLSGNCLPTEFMCGEGVCIDSKQHCDNYYDCRDFSDEQNCFGCQSNEFQCGSGECVPQSNLCNGNYDCHDGSDEHGCETSPRPTLPTVTPRPTPHCPTGQSACRTGNQCVPRSAICDGRYDCQDFSDEDDCGREVVFQCRDEGPLRARVRWLRGNGLPLPPGSRDVSGRLEIPDIQVEHSGTYICEAVGYPQETQGARVSVHLTVDPFELPATRPPTACALNEATCSNGECIDKNRVCDGQYDCTDGSDEMRCNPLGCEPNEFRCNNKKCVLKTWRCDSDDDCGDGSDEANCATNPPGSPCRYHEFQCQTGNQCIPKSFHCDLEIDCQDGSDEVGCSASYIQVPPPPMVNLNIGSVFTITCTAIGVPTPEVVWRLNWGHIPPKCTTTSSNGLGTLTCPDIQESDQGAYSCEAINTKGSTFAIPDSILVVNKPDSVCPRGYFNEEASTRSDCISCFCFGVTTECKSADLFTYQLPPPLNQYQLVSVRTEPSISILPDPPFRNFQPTLRPLNRNGFQVYTSSAESPSDNTYLYFSLPENYNGNQLKSYGGYLKYTVNYEGQGRPISAPNVILSGNGYVLTHRSRDAPAGRDTEVTVRIFYGEWYKAGSPQPGDRLNVLATREEIMMALGDTTHVLIRSQYVDGTVLDTSVFNIALDSAGVRNTGLGQATFVEECRCPAGYNRRKSGPWLGLCTREPVRCPSGYYGDPSRNIPCQVCPCPLTNPSNQFGRTCQLDTDGDVTCDCPQGYIGRRCEQCAAGYQGNPLIPGDSCSRGSCDHAGSLSVQPNPASGECDCKDYSTGSTCNQCKANTFFLNSKNQFGCISCFCMGITNQCQSSNWYREQVSVAFTRNTQGFKLVETLNRDEPITDNIHVDSTTRELVFQDFSRRTPDVYYWQLPTQFLGDKVTSYGGNLNYTVRYVPTPGGQSSRNSAPDVELLSSNDIRLLYFRREQIEPNRPQSISVPLLEQYWQRHDGQTANREHLLMALADLGSILIKATYTTNTREAALLGVTLDVAEERNTGQERALAVEQCVCPRGYRGLSCEDCDVGYTRALEGIYLGLCETCNCNGHSSECNPDTGICQNCGDHTTGDQCDTCEEGYEGDATRGTPTDCQPRGRPTPGCSCDPRGSARSDCPDGEQCVCKVSSYGGNLTVTQHYTARAGAERLYDTDVVISGNGISLYWTYQGDVAPDQPLTFTVPLREASWRRLGQTGPRSASRADLLTVLSNVEAILVRASHSSQTLSTYLSDVSLDTAVPQYTGQAVAIDVEACRCPEGYRGSSCELCAPGYYRDSNDRSASLLGSCTRCPCNNHEESCSATPDGRVSCSCQSGYTGRYCNSVEGLMMELVPVRVSQPVGTLVSFVCSYNSNEEMNIEFIEIPKPVVVQTTNGNNNLHHTHTITRYDSGAKRVWTVRITRWHKNVQCLVKNKAGDILGTLTSTINTDGGNGGSGDGSGDLTSSTTTTTLRPPQPPTISISVSEPTIQIVDVGSTVRYRCSGRSLITQRPVTLQWSKEGGELPRDRAIDDRQGVLVITDVRVSDSGTYICAASDGLTIVTERAVLTVGGSPSTPPQVVILPRYLEVTEGEPVEFRCEASGNPTPTLRWTARENKPLPSQYSSAARKSDESEYECHASNPSGTNTQRTVLYVREGQPKPDPTSLTVEPNEYSGPGGETVRLTCLTGEQDRDYTIRWSRAGGRELPPSAVQRDGVLTIYNASPADSGVYVCTATSSYTGSVDEVQARVTIVSYRGPPTVRIEPDRQTISQGTRAELRCQASGDPAPQVRWTKVGEELSSLIQVSGSLLIINSAQVRDRGVYVCTAENEGGSAQSSAIVEVERQESPSIELYPKGQQTVVEGGRALLQCRVTGGIPSPSIRWTRPNGLALSSAVEELPGGVLRFNHITKTEEGQYSCHAENNAGSTDAVATLVVQSLPKIVLSPSNVVHVVIGQRVRLECRATGDPIPSVSWTKYLQRAYPYGGTESIIPATPQTAVYEISRVTKEDEGSYNCQARNAAGFTEDRLQLIVDEDNTIGGGSGSVGGGGGQGGSHRGDIPAGGDDDDGDDYEGSNQARPGSGSQSGGGSSTGGYPTYPGQGGQGYPPNGGVQVSDNVYRILEGGRAEMRCMVRGNRERIFLNWVRSDNGQMPSDHLVRDGVLYINNIEPSAAGEYSCQGIGQNGNVLFTATATLTVIAPPRIQLNPTRQVVRPGDNAYITCSATGDQPIDIVWTAEGRALPPSVSINQGLLQFRGIAVSDAGRYVCRARNSEGEAEAVAEVIVNEHTHEQPVVTAVQHEQSASLGSSVQLRCTVPPGSVRPRLTWRRERRPLPANAVTRGDGVLILNNVQVSDEGRYICEASSEYGVASDYVTLRVELQGEGCTWSKGFLCDNGECVPLSLVCDGNPDCRDGSDEVTCRKGRGVTNIALRIEPSQEIIQIGDNVDVRCSASSDTRIAFSWSKVGERLGNNVQVVDNLLRVSDVRPSNGGVYRCTARTRQGSYTEDYVLAIQDSPDMNRDAAAVETRTAPYGSTIEMDCHTDLDPPVTFSWSKQGGSLRRDTNTRTALLNIHDINANDAGTYVCTAQNAVVKMDIPTVLVVTGVVPYFAQAPLSYMMLPTLPDAYLKFDIEVSFKPESQDGLILYNGEMRGGEDDFISLGLNGSYVEFRFDVGSTPAMIRSARPIRIGEWHTVKIERNRRDGKMTVDNDGPFVGEAVGAFQGLDLVQPLYIGGVPNFKDIHRLNGFTSGFVGCISRLVIGRVESDLMRDATLSEGVTTCETCAVNPCHNQGVCQEAAQPQGYMCICPHGFSGINCQKVGEACFPGACGTGRCVNNDEGFKCYCPFGKSGSRCENDIDIIEPAFSDEAYLAYPTPKALRRLKLSLKFNPTDADDALLLYCAQDEDGNGDYTSLAIRDKRLEFKFDTGSGPAVIRSEREIIPGEWVTVLAGRNSRSGHLSINNDPAVSGNAPGTTKGLNLRTPLYVGGYDKQRVRLSRGVGVDKGFRGCVSEIIVSGMKMDIKDSVVDAANVQDCSSLHGGSTRSDSSSSTCNRSTCLNGGVCSENRCICPERFSGKNCEKEMNLCEELRPCQNGGTCIGSTSSYRCKCPLGYGGTNCHQIADFTTEVSFHKNGYLELKNSTLPHSSTTENEIINIEFSTTDSNGLIFWHGQAPETDGKGQDYLALAVVDGFLEFSYELGSGPAQIQINNVRVDDGKRHQVVLKRQASDGSIDLDSNYTEFGESGGILKMLNTRGNIYIGGVPNFDLMTAGRYLEGFAGCIHSLQIQSSGDINLRESALSAVNALPCSNVSADEYNDVLGSLDTIVNK</sequence>
<feature type="disulfide bond" evidence="18">
    <location>
        <begin position="612"/>
        <end position="624"/>
    </location>
</feature>
<dbReference type="GO" id="GO:0009653">
    <property type="term" value="P:anatomical structure morphogenesis"/>
    <property type="evidence" value="ECO:0007669"/>
    <property type="project" value="UniProtKB-ARBA"/>
</dbReference>
<feature type="disulfide bond" evidence="18">
    <location>
        <begin position="761"/>
        <end position="776"/>
    </location>
</feature>
<dbReference type="PROSITE" id="PS50027">
    <property type="entry name" value="EGF_LAM_2"/>
    <property type="match status" value="1"/>
</dbReference>
<organism evidence="26">
    <name type="scientific">Timema tahoe</name>
    <dbReference type="NCBI Taxonomy" id="61484"/>
    <lineage>
        <taxon>Eukaryota</taxon>
        <taxon>Metazoa</taxon>
        <taxon>Ecdysozoa</taxon>
        <taxon>Arthropoda</taxon>
        <taxon>Hexapoda</taxon>
        <taxon>Insecta</taxon>
        <taxon>Pterygota</taxon>
        <taxon>Neoptera</taxon>
        <taxon>Polyneoptera</taxon>
        <taxon>Phasmatodea</taxon>
        <taxon>Timematodea</taxon>
        <taxon>Timematoidea</taxon>
        <taxon>Timematidae</taxon>
        <taxon>Timema</taxon>
    </lineage>
</organism>
<feature type="disulfide bond" evidence="18">
    <location>
        <begin position="106"/>
        <end position="124"/>
    </location>
</feature>
<feature type="disulfide bond" evidence="18">
    <location>
        <begin position="871"/>
        <end position="889"/>
    </location>
</feature>
<feature type="domain" description="EGF-like" evidence="22">
    <location>
        <begin position="3711"/>
        <end position="3748"/>
    </location>
</feature>
<feature type="compositionally biased region" description="Low complexity" evidence="20">
    <location>
        <begin position="2096"/>
        <end position="2107"/>
    </location>
</feature>
<dbReference type="Gene3D" id="2.60.120.200">
    <property type="match status" value="3"/>
</dbReference>
<dbReference type="InterPro" id="IPR000742">
    <property type="entry name" value="EGF"/>
</dbReference>
<dbReference type="Pfam" id="PF00057">
    <property type="entry name" value="Ldl_recept_a"/>
    <property type="match status" value="18"/>
</dbReference>
<dbReference type="SMART" id="SM00179">
    <property type="entry name" value="EGF_CA"/>
    <property type="match status" value="3"/>
</dbReference>
<keyword evidence="13" id="KW-0325">Glycoprotein</keyword>
<evidence type="ECO:0000256" key="2">
    <source>
        <dbReference type="ARBA" id="ARBA00004302"/>
    </source>
</evidence>
<evidence type="ECO:0000256" key="7">
    <source>
        <dbReference type="ARBA" id="ARBA00022737"/>
    </source>
</evidence>
<dbReference type="GO" id="GO:0048513">
    <property type="term" value="P:animal organ development"/>
    <property type="evidence" value="ECO:0007669"/>
    <property type="project" value="UniProtKB-ARBA"/>
</dbReference>
<keyword evidence="11 16" id="KW-1015">Disulfide bond</keyword>
<dbReference type="Gene3D" id="2.170.300.10">
    <property type="entry name" value="Tie2 ligand-binding domain superfamily"/>
    <property type="match status" value="2"/>
</dbReference>
<dbReference type="Pfam" id="PF13927">
    <property type="entry name" value="Ig_3"/>
    <property type="match status" value="9"/>
</dbReference>
<evidence type="ECO:0000313" key="26">
    <source>
        <dbReference type="EMBL" id="CAD7455134.1"/>
    </source>
</evidence>
<dbReference type="PROSITE" id="PS50068">
    <property type="entry name" value="LDLRA_2"/>
    <property type="match status" value="19"/>
</dbReference>
<feature type="disulfide bond" evidence="18">
    <location>
        <begin position="423"/>
        <end position="441"/>
    </location>
</feature>
<feature type="disulfide bond" evidence="16">
    <location>
        <begin position="1418"/>
        <end position="1435"/>
    </location>
</feature>
<feature type="disulfide bond" evidence="16">
    <location>
        <begin position="3738"/>
        <end position="3747"/>
    </location>
</feature>
<dbReference type="PROSITE" id="PS50025">
    <property type="entry name" value="LAM_G_DOMAIN"/>
    <property type="match status" value="3"/>
</dbReference>
<feature type="domain" description="Ig-like" evidence="24">
    <location>
        <begin position="2481"/>
        <end position="2567"/>
    </location>
</feature>
<evidence type="ECO:0000256" key="18">
    <source>
        <dbReference type="PROSITE-ProRule" id="PRU00124"/>
    </source>
</evidence>
<feature type="domain" description="Laminin IV type A" evidence="25">
    <location>
        <begin position="1737"/>
        <end position="1911"/>
    </location>
</feature>
<dbReference type="FunFam" id="2.10.25.10:FF:000454">
    <property type="entry name" value="Laminin subunit alpha 1"/>
    <property type="match status" value="1"/>
</dbReference>
<dbReference type="PROSITE" id="PS50835">
    <property type="entry name" value="IG_LIKE"/>
    <property type="match status" value="13"/>
</dbReference>
<dbReference type="GO" id="GO:0048731">
    <property type="term" value="P:system development"/>
    <property type="evidence" value="ECO:0007669"/>
    <property type="project" value="UniProtKB-ARBA"/>
</dbReference>
<dbReference type="PROSITE" id="PS51115">
    <property type="entry name" value="LAMININ_IVA"/>
    <property type="match status" value="3"/>
</dbReference>
<feature type="disulfide bond" evidence="18">
    <location>
        <begin position="357"/>
        <end position="372"/>
    </location>
</feature>
<reference evidence="26" key="1">
    <citation type="submission" date="2020-11" db="EMBL/GenBank/DDBJ databases">
        <authorList>
            <person name="Tran Van P."/>
        </authorList>
    </citation>
    <scope>NUCLEOTIDE SEQUENCE</scope>
</reference>
<dbReference type="InterPro" id="IPR051221">
    <property type="entry name" value="LDLR-related"/>
</dbReference>
<feature type="disulfide bond" evidence="18">
    <location>
        <begin position="303"/>
        <end position="321"/>
    </location>
</feature>
<keyword evidence="8" id="KW-0084">Basement membrane</keyword>
<feature type="domain" description="Ig-like" evidence="24">
    <location>
        <begin position="2739"/>
        <end position="2827"/>
    </location>
</feature>
<feature type="domain" description="Laminin IV type A" evidence="25">
    <location>
        <begin position="1120"/>
        <end position="1316"/>
    </location>
</feature>
<dbReference type="SMART" id="SM00408">
    <property type="entry name" value="IGc2"/>
    <property type="match status" value="13"/>
</dbReference>
<evidence type="ECO:0000256" key="4">
    <source>
        <dbReference type="ARBA" id="ARBA00022530"/>
    </source>
</evidence>
<evidence type="ECO:0008006" key="27">
    <source>
        <dbReference type="Google" id="ProtNLM"/>
    </source>
</evidence>
<feature type="disulfide bond" evidence="18">
    <location>
        <begin position="464"/>
        <end position="482"/>
    </location>
</feature>
<dbReference type="GO" id="GO:0005509">
    <property type="term" value="F:calcium ion binding"/>
    <property type="evidence" value="ECO:0007669"/>
    <property type="project" value="InterPro"/>
</dbReference>
<dbReference type="PANTHER" id="PTHR22722">
    <property type="entry name" value="LOW-DENSITY LIPOPROTEIN RECEPTOR-RELATED PROTEIN 2-RELATED"/>
    <property type="match status" value="1"/>
</dbReference>
<feature type="disulfide bond" evidence="18">
    <location>
        <begin position="651"/>
        <end position="663"/>
    </location>
</feature>
<dbReference type="InterPro" id="IPR036179">
    <property type="entry name" value="Ig-like_dom_sf"/>
</dbReference>
<feature type="domain" description="Ig-like" evidence="24">
    <location>
        <begin position="989"/>
        <end position="1066"/>
    </location>
</feature>
<dbReference type="Pfam" id="PF00054">
    <property type="entry name" value="Laminin_G_1"/>
    <property type="match status" value="2"/>
</dbReference>
<feature type="domain" description="Ig-like" evidence="24">
    <location>
        <begin position="2392"/>
        <end position="2474"/>
    </location>
</feature>
<dbReference type="Pfam" id="PF02210">
    <property type="entry name" value="Laminin_G_2"/>
    <property type="match status" value="1"/>
</dbReference>
<dbReference type="SUPFAM" id="SSF57424">
    <property type="entry name" value="LDL receptor-like module"/>
    <property type="match status" value="19"/>
</dbReference>
<dbReference type="InterPro" id="IPR001791">
    <property type="entry name" value="Laminin_G"/>
</dbReference>
<dbReference type="InterPro" id="IPR002172">
    <property type="entry name" value="LDrepeatLR_classA_rpt"/>
</dbReference>
<dbReference type="SUPFAM" id="SSF49899">
    <property type="entry name" value="Concanavalin A-like lectins/glucanases"/>
    <property type="match status" value="3"/>
</dbReference>
<dbReference type="Pfam" id="PF24973">
    <property type="entry name" value="EGF_LMN_ATRN"/>
    <property type="match status" value="1"/>
</dbReference>
<dbReference type="Pfam" id="PF13895">
    <property type="entry name" value="Ig_2"/>
    <property type="match status" value="1"/>
</dbReference>
<feature type="disulfide bond" evidence="18">
    <location>
        <begin position="864"/>
        <end position="876"/>
    </location>
</feature>
<keyword evidence="7" id="KW-0677">Repeat</keyword>
<proteinExistence type="predicted"/>
<feature type="disulfide bond" evidence="16">
    <location>
        <begin position="3418"/>
        <end position="3435"/>
    </location>
</feature>
<feature type="region of interest" description="Disordered" evidence="20">
    <location>
        <begin position="2081"/>
        <end position="2114"/>
    </location>
</feature>
<feature type="domain" description="EGF-like" evidence="22">
    <location>
        <begin position="3449"/>
        <end position="3484"/>
    </location>
</feature>
<feature type="disulfide bond" evidence="18">
    <location>
        <begin position="670"/>
        <end position="685"/>
    </location>
</feature>
<dbReference type="EMBL" id="OE000821">
    <property type="protein sequence ID" value="CAD7455134.1"/>
    <property type="molecule type" value="Genomic_DNA"/>
</dbReference>
<feature type="disulfide bond" evidence="18">
    <location>
        <begin position="910"/>
        <end position="928"/>
    </location>
</feature>
<feature type="disulfide bond" evidence="18">
    <location>
        <begin position="922"/>
        <end position="937"/>
    </location>
</feature>
<feature type="domain" description="Laminin G" evidence="21">
    <location>
        <begin position="3236"/>
        <end position="3413"/>
    </location>
</feature>
<keyword evidence="12" id="KW-0675">Receptor</keyword>
<dbReference type="GO" id="GO:0005604">
    <property type="term" value="C:basement membrane"/>
    <property type="evidence" value="ECO:0007669"/>
    <property type="project" value="UniProtKB-SubCell"/>
</dbReference>
<evidence type="ECO:0000256" key="1">
    <source>
        <dbReference type="ARBA" id="ARBA00004167"/>
    </source>
</evidence>
<dbReference type="PROSITE" id="PS00010">
    <property type="entry name" value="ASX_HYDROXYL"/>
    <property type="match status" value="1"/>
</dbReference>
<dbReference type="SUPFAM" id="SSF57196">
    <property type="entry name" value="EGF/Laminin"/>
    <property type="match status" value="3"/>
</dbReference>
<dbReference type="InterPro" id="IPR056863">
    <property type="entry name" value="LMN_ATRN_NET-like_EGF"/>
</dbReference>
<feature type="domain" description="Laminin EGF-like" evidence="23">
    <location>
        <begin position="1707"/>
        <end position="1756"/>
    </location>
</feature>
<dbReference type="InterPro" id="IPR007110">
    <property type="entry name" value="Ig-like_dom"/>
</dbReference>
<dbReference type="CDD" id="cd00055">
    <property type="entry name" value="EGF_Lam"/>
    <property type="match status" value="3"/>
</dbReference>
<feature type="disulfide bond" evidence="18">
    <location>
        <begin position="99"/>
        <end position="111"/>
    </location>
</feature>
<feature type="domain" description="Ig-like" evidence="24">
    <location>
        <begin position="2572"/>
        <end position="2663"/>
    </location>
</feature>
<feature type="disulfide bond" evidence="18">
    <location>
        <begin position="457"/>
        <end position="469"/>
    </location>
</feature>
<dbReference type="PROSITE" id="PS01209">
    <property type="entry name" value="LDLRA_1"/>
    <property type="match status" value="7"/>
</dbReference>
<feature type="domain" description="Ig-like" evidence="24">
    <location>
        <begin position="2923"/>
        <end position="3007"/>
    </location>
</feature>
<gene>
    <name evidence="26" type="ORF">TTEB3V08_LOCUS3215</name>
</gene>
<dbReference type="SMART" id="SM00181">
    <property type="entry name" value="EGF"/>
    <property type="match status" value="13"/>
</dbReference>
<dbReference type="InterPro" id="IPR001881">
    <property type="entry name" value="EGF-like_Ca-bd_dom"/>
</dbReference>
<feature type="disulfide bond" evidence="18">
    <location>
        <begin position="476"/>
        <end position="491"/>
    </location>
</feature>
<dbReference type="SMART" id="SM00406">
    <property type="entry name" value="IGv"/>
    <property type="match status" value="5"/>
</dbReference>